<keyword evidence="2" id="KW-0479">Metal-binding</keyword>
<sequence length="288" mass="31254">MNTVPARNNGEKASARTVVLCADDYALHPLVDEAVEQLTLQGRLSATSCMTTSPHWRQAARRLPALRPRLSLGLHFNLTEGHGLQPAAGIGAVIARAYAGALGGAAMRDAWRRQLDAFEDALGMAPDFIDGHQHVHQLPGVRAALVQELRQRYGDNADDLPWVRSTTPAGQLWRDPKAAIIALLGGWTTTRRLRRQGVPLNHGFGGVYAFDQPTPEGYGRHMAQWLAQLQPGSLMMCHPATAPVQGDAIGAQRAVEYAYLRSDAFAQALEQAHCHIAQGPLTPLFTSN</sequence>
<comment type="caution">
    <text evidence="6">The sequence shown here is derived from an EMBL/GenBank/DDBJ whole genome shotgun (WGS) entry which is preliminary data.</text>
</comment>
<keyword evidence="4" id="KW-0460">Magnesium</keyword>
<evidence type="ECO:0000256" key="2">
    <source>
        <dbReference type="ARBA" id="ARBA00022723"/>
    </source>
</evidence>
<protein>
    <submittedName>
        <fullName evidence="6">ChbG/HpnK family deacetylase</fullName>
    </submittedName>
</protein>
<dbReference type="GO" id="GO:0016787">
    <property type="term" value="F:hydrolase activity"/>
    <property type="evidence" value="ECO:0007669"/>
    <property type="project" value="UniProtKB-KW"/>
</dbReference>
<dbReference type="SUPFAM" id="SSF88713">
    <property type="entry name" value="Glycoside hydrolase/deacetylase"/>
    <property type="match status" value="1"/>
</dbReference>
<dbReference type="Gene3D" id="3.20.20.370">
    <property type="entry name" value="Glycoside hydrolase/deacetylase"/>
    <property type="match status" value="1"/>
</dbReference>
<dbReference type="GO" id="GO:0046872">
    <property type="term" value="F:metal ion binding"/>
    <property type="evidence" value="ECO:0007669"/>
    <property type="project" value="UniProtKB-KW"/>
</dbReference>
<dbReference type="CDD" id="cd10807">
    <property type="entry name" value="YdjC_like_3"/>
    <property type="match status" value="1"/>
</dbReference>
<evidence type="ECO:0000256" key="1">
    <source>
        <dbReference type="ARBA" id="ARBA00001946"/>
    </source>
</evidence>
<dbReference type="GO" id="GO:0005975">
    <property type="term" value="P:carbohydrate metabolic process"/>
    <property type="evidence" value="ECO:0007669"/>
    <property type="project" value="InterPro"/>
</dbReference>
<gene>
    <name evidence="6" type="ORF">CTI11_12825</name>
</gene>
<dbReference type="EMBL" id="PEKC01000040">
    <property type="protein sequence ID" value="PII35604.1"/>
    <property type="molecule type" value="Genomic_DNA"/>
</dbReference>
<accession>A0A2G7T6Q8</accession>
<organism evidence="6">
    <name type="scientific">Chryseobacterium sp. B5</name>
    <dbReference type="NCBI Taxonomy" id="2050562"/>
    <lineage>
        <taxon>Bacteria</taxon>
        <taxon>Pseudomonadati</taxon>
        <taxon>Bacteroidota</taxon>
        <taxon>Flavobacteriia</taxon>
        <taxon>Flavobacteriales</taxon>
        <taxon>Weeksellaceae</taxon>
        <taxon>Chryseobacterium group</taxon>
        <taxon>Chryseobacterium</taxon>
    </lineage>
</organism>
<evidence type="ECO:0000256" key="3">
    <source>
        <dbReference type="ARBA" id="ARBA00022801"/>
    </source>
</evidence>
<evidence type="ECO:0000256" key="5">
    <source>
        <dbReference type="ARBA" id="ARBA00023277"/>
    </source>
</evidence>
<reference evidence="6" key="1">
    <citation type="submission" date="2017-10" db="EMBL/GenBank/DDBJ databases">
        <title>Chryseobacterium sp. B5 is a hydrocarbonoclastic and plant growth promoting bacterium.</title>
        <authorList>
            <person name="Thijs S."/>
            <person name="Gkorezis P."/>
            <person name="Van Hamme J."/>
        </authorList>
    </citation>
    <scope>NUCLEOTIDE SEQUENCE</scope>
    <source>
        <strain evidence="6">B5</strain>
    </source>
</reference>
<dbReference type="Pfam" id="PF04794">
    <property type="entry name" value="YdjC"/>
    <property type="match status" value="1"/>
</dbReference>
<dbReference type="InterPro" id="IPR011330">
    <property type="entry name" value="Glyco_hydro/deAcase_b/a-brl"/>
</dbReference>
<comment type="cofactor">
    <cofactor evidence="1">
        <name>Mg(2+)</name>
        <dbReference type="ChEBI" id="CHEBI:18420"/>
    </cofactor>
</comment>
<proteinExistence type="predicted"/>
<keyword evidence="3" id="KW-0378">Hydrolase</keyword>
<evidence type="ECO:0000313" key="6">
    <source>
        <dbReference type="EMBL" id="PII35604.1"/>
    </source>
</evidence>
<dbReference type="PANTHER" id="PTHR31609">
    <property type="entry name" value="YDJC DEACETYLASE FAMILY MEMBER"/>
    <property type="match status" value="1"/>
</dbReference>
<dbReference type="AlphaFoldDB" id="A0A2G7T6Q8"/>
<evidence type="ECO:0000256" key="4">
    <source>
        <dbReference type="ARBA" id="ARBA00022842"/>
    </source>
</evidence>
<dbReference type="InterPro" id="IPR006879">
    <property type="entry name" value="YdjC-like"/>
</dbReference>
<keyword evidence="5" id="KW-0119">Carbohydrate metabolism</keyword>
<name>A0A2G7T6Q8_9FLAO</name>
<dbReference type="GO" id="GO:0019213">
    <property type="term" value="F:deacetylase activity"/>
    <property type="evidence" value="ECO:0007669"/>
    <property type="project" value="TreeGrafter"/>
</dbReference>
<dbReference type="PANTHER" id="PTHR31609:SF1">
    <property type="entry name" value="CARBOHYDRATE DEACETYLASE"/>
    <property type="match status" value="1"/>
</dbReference>